<dbReference type="Proteomes" id="UP000002872">
    <property type="component" value="Unassembled WGS sequence"/>
</dbReference>
<accession>I3EFD7</accession>
<proteinExistence type="predicted"/>
<dbReference type="HOGENOM" id="CLU_460851_0_0_1"/>
<sequence length="559" mass="65390">MIQHWDSAEVFALVYAAVQIFYRHKFFLQQVSYDEQKSIKYKTPLMHVGLCFKEPYLKILGASTVATKKYFKSFSTLKKIIIKPNVFSSSSYTMHKIMKASGNKNNEISIKDHYHIQCVNNSKHTVEIAHIPYYIHRQKNGKKVKREFHTIKYIALHLRKIFSIGYNQIGQNIGKIYPFKYSREDKTWSLITDKSDLNKTVQAIENENCNVVFYYIKENIYETEFCFAQFVYPPEIKDIVNDENIDKPRIPLFLSKFMVSGSVLGPYDESVISYKVYSMQNYKCMKPINYLHDYTEEGYNDIMKSSLGTIENTTTLSVKELHMRKNSLNYAIKYYYSDFFIRKSTDPYEDIHCYDMNIMQKESKSNGTVNISWNTQERHSAYEYTSYAFDSTVKDERLHMQAANQPAITSFINMLQRKNPSINTALYGYCIYKNSADIDYKASAVFCLTMRDLLERMNTHLLDLNRKYEKIDPVTGVNLFSTTHDPKFNLKDISNAIQDSNLEEIKQCSKGVMFIRDNNYNSCKYGFHYDILNVLSDDHFEDTHFNSNSNKPTSISTSI</sequence>
<evidence type="ECO:0000313" key="2">
    <source>
        <dbReference type="Proteomes" id="UP000002872"/>
    </source>
</evidence>
<reference evidence="1" key="1">
    <citation type="submission" date="2011-01" db="EMBL/GenBank/DDBJ databases">
        <title>The Genome Sequence of Nematocida parisii strain ERTm3.</title>
        <authorList>
            <consortium name="The Broad Institute Genome Sequencing Platform"/>
            <consortium name="The Broad Institute Genome Sequencing Center for Infectious Disease"/>
            <person name="Cuomo C."/>
            <person name="Troemel E."/>
            <person name="Young S.K."/>
            <person name="Zeng Q."/>
            <person name="Gargeya S."/>
            <person name="Fitzgerald M."/>
            <person name="Haas B."/>
            <person name="Abouelleil A."/>
            <person name="Alvarado L."/>
            <person name="Arachchi H.M."/>
            <person name="Berlin A."/>
            <person name="Chapman S.B."/>
            <person name="Gearin G."/>
            <person name="Goldberg J."/>
            <person name="Griggs A."/>
            <person name="Gujja S."/>
            <person name="Hansen M."/>
            <person name="Heiman D."/>
            <person name="Howarth C."/>
            <person name="Larimer J."/>
            <person name="Lui A."/>
            <person name="MacDonald P.J.P."/>
            <person name="McCowen C."/>
            <person name="Montmayeur A."/>
            <person name="Murphy C."/>
            <person name="Neiman D."/>
            <person name="Pearson M."/>
            <person name="Priest M."/>
            <person name="Roberts A."/>
            <person name="Saif S."/>
            <person name="Shea T."/>
            <person name="Sisk P."/>
            <person name="Stolte C."/>
            <person name="Sykes S."/>
            <person name="Wortman J."/>
            <person name="Nusbaum C."/>
            <person name="Birren B."/>
        </authorList>
    </citation>
    <scope>NUCLEOTIDE SEQUENCE</scope>
    <source>
        <strain evidence="1">ERTm3</strain>
    </source>
</reference>
<dbReference type="AlphaFoldDB" id="I3EFD7"/>
<dbReference type="InParanoid" id="I3EFD7"/>
<keyword evidence="2" id="KW-1185">Reference proteome</keyword>
<organism evidence="1 2">
    <name type="scientific">Nematocida parisii (strain ERTm3)</name>
    <name type="common">Nematode killer fungus</name>
    <dbReference type="NCBI Taxonomy" id="935791"/>
    <lineage>
        <taxon>Eukaryota</taxon>
        <taxon>Fungi</taxon>
        <taxon>Fungi incertae sedis</taxon>
        <taxon>Microsporidia</taxon>
        <taxon>Nematocida</taxon>
    </lineage>
</organism>
<dbReference type="EMBL" id="GL870880">
    <property type="protein sequence ID" value="EIJ87934.1"/>
    <property type="molecule type" value="Genomic_DNA"/>
</dbReference>
<dbReference type="OrthoDB" id="10369181at2759"/>
<evidence type="ECO:0000313" key="1">
    <source>
        <dbReference type="EMBL" id="EIJ87934.1"/>
    </source>
</evidence>
<dbReference type="VEuPathDB" id="MicrosporidiaDB:NEQG_02006"/>
<protein>
    <submittedName>
        <fullName evidence="1">Uncharacterized protein</fullName>
    </submittedName>
</protein>
<name>I3EFD7_NEMP3</name>
<gene>
    <name evidence="1" type="ORF">NEQG_02006</name>
</gene>